<reference evidence="4" key="1">
    <citation type="submission" date="2018-01" db="EMBL/GenBank/DDBJ databases">
        <authorList>
            <person name="Mao J.F."/>
        </authorList>
    </citation>
    <scope>NUCLEOTIDE SEQUENCE</scope>
    <source>
        <strain evidence="4">Huo1</strain>
        <tissue evidence="4">Leaf</tissue>
    </source>
</reference>
<evidence type="ECO:0000256" key="1">
    <source>
        <dbReference type="SAM" id="MobiDB-lite"/>
    </source>
</evidence>
<keyword evidence="5" id="KW-1185">Reference proteome</keyword>
<reference evidence="4" key="2">
    <citation type="submission" date="2020-08" db="EMBL/GenBank/DDBJ databases">
        <title>Plant Genome Project.</title>
        <authorList>
            <person name="Zhang R.-G."/>
        </authorList>
    </citation>
    <scope>NUCLEOTIDE SEQUENCE</scope>
    <source>
        <strain evidence="4">Huo1</strain>
        <tissue evidence="4">Leaf</tissue>
    </source>
</reference>
<dbReference type="Proteomes" id="UP000298416">
    <property type="component" value="Unassembled WGS sequence"/>
</dbReference>
<dbReference type="AlphaFoldDB" id="A0A8X9A4S4"/>
<proteinExistence type="predicted"/>
<evidence type="ECO:0000313" key="4">
    <source>
        <dbReference type="EMBL" id="KAG6428383.1"/>
    </source>
</evidence>
<keyword evidence="2" id="KW-0732">Signal</keyword>
<gene>
    <name evidence="4" type="ORF">SASPL_112634</name>
</gene>
<feature type="compositionally biased region" description="Acidic residues" evidence="1">
    <location>
        <begin position="138"/>
        <end position="157"/>
    </location>
</feature>
<name>A0A8X9A4S4_SALSN</name>
<feature type="region of interest" description="Disordered" evidence="1">
    <location>
        <begin position="122"/>
        <end position="157"/>
    </location>
</feature>
<evidence type="ECO:0000259" key="3">
    <source>
        <dbReference type="Pfam" id="PF26130"/>
    </source>
</evidence>
<organism evidence="4">
    <name type="scientific">Salvia splendens</name>
    <name type="common">Scarlet sage</name>
    <dbReference type="NCBI Taxonomy" id="180675"/>
    <lineage>
        <taxon>Eukaryota</taxon>
        <taxon>Viridiplantae</taxon>
        <taxon>Streptophyta</taxon>
        <taxon>Embryophyta</taxon>
        <taxon>Tracheophyta</taxon>
        <taxon>Spermatophyta</taxon>
        <taxon>Magnoliopsida</taxon>
        <taxon>eudicotyledons</taxon>
        <taxon>Gunneridae</taxon>
        <taxon>Pentapetalae</taxon>
        <taxon>asterids</taxon>
        <taxon>lamiids</taxon>
        <taxon>Lamiales</taxon>
        <taxon>Lamiaceae</taxon>
        <taxon>Nepetoideae</taxon>
        <taxon>Mentheae</taxon>
        <taxon>Salviinae</taxon>
        <taxon>Salvia</taxon>
        <taxon>Salvia subgen. Calosphace</taxon>
        <taxon>core Calosphace</taxon>
    </lineage>
</organism>
<protein>
    <recommendedName>
        <fullName evidence="3">PB1-like domain-containing protein</fullName>
    </recommendedName>
</protein>
<dbReference type="Pfam" id="PF26130">
    <property type="entry name" value="PB1-like"/>
    <property type="match status" value="1"/>
</dbReference>
<sequence>MNIYCLALTLVILPLCRDDFSIQFRHGGNLVQDGSLEVYIGGDETQKSHFDAEKFGFFDLIDEIKQLGYAKWSRVAFKVPKSMKMLDIKDDKDAMGMLSYLQLRICVLHVYVVGGELGKPQVEEAEGSVGGKEADGFFPEEIDEAGGDYDGGDEDDS</sequence>
<feature type="signal peptide" evidence="2">
    <location>
        <begin position="1"/>
        <end position="18"/>
    </location>
</feature>
<feature type="chain" id="PRO_5036498425" description="PB1-like domain-containing protein" evidence="2">
    <location>
        <begin position="19"/>
        <end position="157"/>
    </location>
</feature>
<evidence type="ECO:0000313" key="5">
    <source>
        <dbReference type="Proteomes" id="UP000298416"/>
    </source>
</evidence>
<feature type="domain" description="PB1-like" evidence="3">
    <location>
        <begin position="18"/>
        <end position="112"/>
    </location>
</feature>
<comment type="caution">
    <text evidence="4">The sequence shown here is derived from an EMBL/GenBank/DDBJ whole genome shotgun (WGS) entry which is preliminary data.</text>
</comment>
<accession>A0A8X9A4S4</accession>
<dbReference type="InterPro" id="IPR058594">
    <property type="entry name" value="PB1-like_dom_pln"/>
</dbReference>
<dbReference type="EMBL" id="PNBA02000004">
    <property type="protein sequence ID" value="KAG6428383.1"/>
    <property type="molecule type" value="Genomic_DNA"/>
</dbReference>
<evidence type="ECO:0000256" key="2">
    <source>
        <dbReference type="SAM" id="SignalP"/>
    </source>
</evidence>